<keyword evidence="3" id="KW-1185">Reference proteome</keyword>
<organism evidence="2 3">
    <name type="scientific">Austropuccinia psidii MF-1</name>
    <dbReference type="NCBI Taxonomy" id="1389203"/>
    <lineage>
        <taxon>Eukaryota</taxon>
        <taxon>Fungi</taxon>
        <taxon>Dikarya</taxon>
        <taxon>Basidiomycota</taxon>
        <taxon>Pucciniomycotina</taxon>
        <taxon>Pucciniomycetes</taxon>
        <taxon>Pucciniales</taxon>
        <taxon>Sphaerophragmiaceae</taxon>
        <taxon>Austropuccinia</taxon>
    </lineage>
</organism>
<evidence type="ECO:0000256" key="1">
    <source>
        <dbReference type="SAM" id="MobiDB-lite"/>
    </source>
</evidence>
<feature type="region of interest" description="Disordered" evidence="1">
    <location>
        <begin position="1"/>
        <end position="96"/>
    </location>
</feature>
<reference evidence="2" key="1">
    <citation type="submission" date="2021-03" db="EMBL/GenBank/DDBJ databases">
        <title>Draft genome sequence of rust myrtle Austropuccinia psidii MF-1, a brazilian biotype.</title>
        <authorList>
            <person name="Quecine M.C."/>
            <person name="Pachon D.M.R."/>
            <person name="Bonatelli M.L."/>
            <person name="Correr F.H."/>
            <person name="Franceschini L.M."/>
            <person name="Leite T.F."/>
            <person name="Margarido G.R.A."/>
            <person name="Almeida C.A."/>
            <person name="Ferrarezi J.A."/>
            <person name="Labate C.A."/>
        </authorList>
    </citation>
    <scope>NUCLEOTIDE SEQUENCE</scope>
    <source>
        <strain evidence="2">MF-1</strain>
    </source>
</reference>
<comment type="caution">
    <text evidence="2">The sequence shown here is derived from an EMBL/GenBank/DDBJ whole genome shotgun (WGS) entry which is preliminary data.</text>
</comment>
<accession>A0A9Q3K8A0</accession>
<evidence type="ECO:0000313" key="2">
    <source>
        <dbReference type="EMBL" id="MBW0576668.1"/>
    </source>
</evidence>
<dbReference type="Proteomes" id="UP000765509">
    <property type="component" value="Unassembled WGS sequence"/>
</dbReference>
<evidence type="ECO:0000313" key="3">
    <source>
        <dbReference type="Proteomes" id="UP000765509"/>
    </source>
</evidence>
<gene>
    <name evidence="2" type="ORF">O181_116383</name>
</gene>
<proteinExistence type="predicted"/>
<dbReference type="AlphaFoldDB" id="A0A9Q3K8A0"/>
<sequence length="96" mass="10787">MTQPYDLSQEIAESSDEDEDSEEIQMNEFSDGDVIDMQESDDKSMEDADSVNEDKQKDHSGFLPDADEEMSDVFEVGPSDGNPLFSGDEFTSAFWE</sequence>
<dbReference type="EMBL" id="AVOT02098907">
    <property type="protein sequence ID" value="MBW0576668.1"/>
    <property type="molecule type" value="Genomic_DNA"/>
</dbReference>
<feature type="compositionally biased region" description="Acidic residues" evidence="1">
    <location>
        <begin position="13"/>
        <end position="39"/>
    </location>
</feature>
<protein>
    <submittedName>
        <fullName evidence="2">Uncharacterized protein</fullName>
    </submittedName>
</protein>
<feature type="compositionally biased region" description="Basic and acidic residues" evidence="1">
    <location>
        <begin position="40"/>
        <end position="60"/>
    </location>
</feature>
<name>A0A9Q3K8A0_9BASI</name>